<keyword evidence="3" id="KW-1185">Reference proteome</keyword>
<accession>A0A1H2PW46</accession>
<dbReference type="STRING" id="1770053.SAMN05216551_11353"/>
<evidence type="ECO:0000313" key="2">
    <source>
        <dbReference type="EMBL" id="SDV50732.1"/>
    </source>
</evidence>
<dbReference type="Pfam" id="PF13577">
    <property type="entry name" value="SnoaL_4"/>
    <property type="match status" value="1"/>
</dbReference>
<protein>
    <submittedName>
        <fullName evidence="2">SnoaL-like domain-containing protein</fullName>
    </submittedName>
</protein>
<dbReference type="Gene3D" id="3.10.450.50">
    <property type="match status" value="1"/>
</dbReference>
<organism evidence="2 3">
    <name type="scientific">Chitinasiproducens palmae</name>
    <dbReference type="NCBI Taxonomy" id="1770053"/>
    <lineage>
        <taxon>Bacteria</taxon>
        <taxon>Pseudomonadati</taxon>
        <taxon>Pseudomonadota</taxon>
        <taxon>Betaproteobacteria</taxon>
        <taxon>Burkholderiales</taxon>
        <taxon>Burkholderiaceae</taxon>
        <taxon>Chitinasiproducens</taxon>
    </lineage>
</organism>
<dbReference type="SUPFAM" id="SSF54427">
    <property type="entry name" value="NTF2-like"/>
    <property type="match status" value="1"/>
</dbReference>
<dbReference type="InterPro" id="IPR037401">
    <property type="entry name" value="SnoaL-like"/>
</dbReference>
<dbReference type="InterPro" id="IPR032710">
    <property type="entry name" value="NTF2-like_dom_sf"/>
</dbReference>
<dbReference type="OrthoDB" id="8964892at2"/>
<dbReference type="Proteomes" id="UP000243719">
    <property type="component" value="Unassembled WGS sequence"/>
</dbReference>
<evidence type="ECO:0000259" key="1">
    <source>
        <dbReference type="Pfam" id="PF13577"/>
    </source>
</evidence>
<dbReference type="AlphaFoldDB" id="A0A1H2PW46"/>
<evidence type="ECO:0000313" key="3">
    <source>
        <dbReference type="Proteomes" id="UP000243719"/>
    </source>
</evidence>
<proteinExistence type="predicted"/>
<sequence>METIVPTPTSAAGPGLDALAQTLHRFFHCLDGFDYAGLLACCTDDFRWLRQGRWLDGPDAVRAALALRPRTQRVAHLISNTFVNEADAGSAKARDGAPGATPRLPTEVATESYMTAYRADIGSADLGSSSAPARTVQPYRINRVRSRFRLHGDIWLLAEQQLSTEFEFVAALRPADDTPTPIGGTST</sequence>
<reference evidence="3" key="1">
    <citation type="submission" date="2016-09" db="EMBL/GenBank/DDBJ databases">
        <authorList>
            <person name="Varghese N."/>
            <person name="Submissions S."/>
        </authorList>
    </citation>
    <scope>NUCLEOTIDE SEQUENCE [LARGE SCALE GENOMIC DNA]</scope>
    <source>
        <strain evidence="3">JS23</strain>
    </source>
</reference>
<gene>
    <name evidence="2" type="ORF">SAMN05216551_11353</name>
</gene>
<name>A0A1H2PW46_9BURK</name>
<feature type="domain" description="SnoaL-like" evidence="1">
    <location>
        <begin position="18"/>
        <end position="94"/>
    </location>
</feature>
<dbReference type="EMBL" id="FNLO01000013">
    <property type="protein sequence ID" value="SDV50732.1"/>
    <property type="molecule type" value="Genomic_DNA"/>
</dbReference>